<sequence length="430" mass="48551">MSSLLPFVSKTFTRTKRKMSSMDKPGSLDEIELSKSISLSPLSSTSTASLSPGSGGVRNTVTIKWCELCATVDPREIAGFVVFEALIVFLVALGCLDWIFFFKFIVEPEDFETRAKWGSVWVVYTMSFVYFRSLVRSKWDPAMRYLGDHAEIFICVSMVMVFGTNVAFLLHTPGPALRDLGFMLIPAQAVDSKWRPLSDILTAAIPVIFLIQAHLMKRENRCRVMTTFFRCATICYGLRMCTISLTSLPGPAPHCRPGNPDYFPPQNWIDVVTRIGPMYGNYNSCGDLIFSGHMAYTTTAVLLYLRVLDRNIPRFSRVRWTLGVIYLFVLAGLCVSGRKHYTVDVVLGSMISALVFFHFEHGWTPYWVHASSPAMIAARQGYVQPDRYATKRFSMDTADDDEALDEYDDNDVLLAHNRESKKLNPVEFIC</sequence>
<dbReference type="GO" id="GO:0033188">
    <property type="term" value="F:sphingomyelin synthase activity"/>
    <property type="evidence" value="ECO:0007669"/>
    <property type="project" value="TreeGrafter"/>
</dbReference>
<feature type="transmembrane region" description="Helical" evidence="9">
    <location>
        <begin position="152"/>
        <end position="174"/>
    </location>
</feature>
<keyword evidence="6 9" id="KW-1133">Transmembrane helix</keyword>
<evidence type="ECO:0000313" key="11">
    <source>
        <dbReference type="EMBL" id="TMW57950.1"/>
    </source>
</evidence>
<dbReference type="EMBL" id="SPLM01000113">
    <property type="protein sequence ID" value="TMW57950.1"/>
    <property type="molecule type" value="Genomic_DNA"/>
</dbReference>
<keyword evidence="8 9" id="KW-0472">Membrane</keyword>
<name>A0A8K1C7Z4_PYTOL</name>
<proteinExistence type="inferred from homology"/>
<dbReference type="PANTHER" id="PTHR21290">
    <property type="entry name" value="SPHINGOMYELIN SYNTHETASE"/>
    <property type="match status" value="1"/>
</dbReference>
<dbReference type="AlphaFoldDB" id="A0A8K1C7Z4"/>
<evidence type="ECO:0000256" key="2">
    <source>
        <dbReference type="ARBA" id="ARBA00005441"/>
    </source>
</evidence>
<evidence type="ECO:0000256" key="8">
    <source>
        <dbReference type="ARBA" id="ARBA00023136"/>
    </source>
</evidence>
<organism evidence="11 12">
    <name type="scientific">Pythium oligandrum</name>
    <name type="common">Mycoparasitic fungus</name>
    <dbReference type="NCBI Taxonomy" id="41045"/>
    <lineage>
        <taxon>Eukaryota</taxon>
        <taxon>Sar</taxon>
        <taxon>Stramenopiles</taxon>
        <taxon>Oomycota</taxon>
        <taxon>Peronosporomycetes</taxon>
        <taxon>Pythiales</taxon>
        <taxon>Pythiaceae</taxon>
        <taxon>Pythium</taxon>
    </lineage>
</organism>
<feature type="transmembrane region" description="Helical" evidence="9">
    <location>
        <begin position="317"/>
        <end position="335"/>
    </location>
</feature>
<comment type="similarity">
    <text evidence="2">Belongs to the sphingomyelin synthase family.</text>
</comment>
<feature type="domain" description="Sphingomyelin synthase-like" evidence="10">
    <location>
        <begin position="284"/>
        <end position="361"/>
    </location>
</feature>
<evidence type="ECO:0000313" key="12">
    <source>
        <dbReference type="Proteomes" id="UP000794436"/>
    </source>
</evidence>
<evidence type="ECO:0000256" key="9">
    <source>
        <dbReference type="SAM" id="Phobius"/>
    </source>
</evidence>
<keyword evidence="12" id="KW-1185">Reference proteome</keyword>
<keyword evidence="5" id="KW-0746">Sphingolipid metabolism</keyword>
<feature type="transmembrane region" description="Helical" evidence="9">
    <location>
        <begin position="114"/>
        <end position="131"/>
    </location>
</feature>
<dbReference type="GO" id="GO:0047493">
    <property type="term" value="F:ceramide cholinephosphotransferase activity"/>
    <property type="evidence" value="ECO:0007669"/>
    <property type="project" value="TreeGrafter"/>
</dbReference>
<evidence type="ECO:0000256" key="5">
    <source>
        <dbReference type="ARBA" id="ARBA00022919"/>
    </source>
</evidence>
<comment type="subcellular location">
    <subcellularLocation>
        <location evidence="1">Membrane</location>
        <topology evidence="1">Multi-pass membrane protein</topology>
    </subcellularLocation>
</comment>
<accession>A0A8K1C7Z4</accession>
<dbReference type="GO" id="GO:0046513">
    <property type="term" value="P:ceramide biosynthetic process"/>
    <property type="evidence" value="ECO:0007669"/>
    <property type="project" value="TreeGrafter"/>
</dbReference>
<protein>
    <recommendedName>
        <fullName evidence="10">Sphingomyelin synthase-like domain-containing protein</fullName>
    </recommendedName>
</protein>
<reference evidence="11" key="1">
    <citation type="submission" date="2019-03" db="EMBL/GenBank/DDBJ databases">
        <title>Long read genome sequence of the mycoparasitic Pythium oligandrum ATCC 38472 isolated from sugarbeet rhizosphere.</title>
        <authorList>
            <person name="Gaulin E."/>
        </authorList>
    </citation>
    <scope>NUCLEOTIDE SEQUENCE</scope>
    <source>
        <strain evidence="11">ATCC 38472_TT</strain>
    </source>
</reference>
<dbReference type="InterPro" id="IPR025749">
    <property type="entry name" value="Sphingomyelin_synth-like_dom"/>
</dbReference>
<evidence type="ECO:0000256" key="6">
    <source>
        <dbReference type="ARBA" id="ARBA00022989"/>
    </source>
</evidence>
<keyword evidence="4 9" id="KW-0812">Transmembrane</keyword>
<dbReference type="PANTHER" id="PTHR21290:SF62">
    <property type="entry name" value="PHOSPHATIDYLINOSITOL:CERAMIDE INOSITOLPHOSPHOTRANSFERASE 1-RELATED"/>
    <property type="match status" value="1"/>
</dbReference>
<dbReference type="GO" id="GO:0005886">
    <property type="term" value="C:plasma membrane"/>
    <property type="evidence" value="ECO:0007669"/>
    <property type="project" value="TreeGrafter"/>
</dbReference>
<evidence type="ECO:0000256" key="4">
    <source>
        <dbReference type="ARBA" id="ARBA00022692"/>
    </source>
</evidence>
<dbReference type="GO" id="GO:0005789">
    <property type="term" value="C:endoplasmic reticulum membrane"/>
    <property type="evidence" value="ECO:0007669"/>
    <property type="project" value="TreeGrafter"/>
</dbReference>
<keyword evidence="3" id="KW-0808">Transferase</keyword>
<dbReference type="InterPro" id="IPR045221">
    <property type="entry name" value="Sphingomyelin_synth-like"/>
</dbReference>
<evidence type="ECO:0000256" key="7">
    <source>
        <dbReference type="ARBA" id="ARBA00023098"/>
    </source>
</evidence>
<keyword evidence="7" id="KW-0443">Lipid metabolism</keyword>
<feature type="transmembrane region" description="Helical" evidence="9">
    <location>
        <begin position="77"/>
        <end position="102"/>
    </location>
</feature>
<feature type="transmembrane region" description="Helical" evidence="9">
    <location>
        <begin position="194"/>
        <end position="215"/>
    </location>
</feature>
<dbReference type="OrthoDB" id="422827at2759"/>
<dbReference type="GO" id="GO:0000139">
    <property type="term" value="C:Golgi membrane"/>
    <property type="evidence" value="ECO:0007669"/>
    <property type="project" value="TreeGrafter"/>
</dbReference>
<evidence type="ECO:0000256" key="1">
    <source>
        <dbReference type="ARBA" id="ARBA00004141"/>
    </source>
</evidence>
<evidence type="ECO:0000256" key="3">
    <source>
        <dbReference type="ARBA" id="ARBA00022679"/>
    </source>
</evidence>
<dbReference type="Pfam" id="PF14360">
    <property type="entry name" value="PAP2_C"/>
    <property type="match status" value="1"/>
</dbReference>
<dbReference type="Proteomes" id="UP000794436">
    <property type="component" value="Unassembled WGS sequence"/>
</dbReference>
<feature type="transmembrane region" description="Helical" evidence="9">
    <location>
        <begin position="288"/>
        <end position="305"/>
    </location>
</feature>
<comment type="caution">
    <text evidence="11">The sequence shown here is derived from an EMBL/GenBank/DDBJ whole genome shotgun (WGS) entry which is preliminary data.</text>
</comment>
<evidence type="ECO:0000259" key="10">
    <source>
        <dbReference type="Pfam" id="PF14360"/>
    </source>
</evidence>
<gene>
    <name evidence="11" type="ORF">Poli38472_013424</name>
</gene>